<sequence length="92" mass="11015">MQTRDAPQYIMEPEDQQRQMYQSYQHHFRERVRKKILDFWKNNDWIVHHNNAPAHNDFLVLRFLNISKNKNLLAAGSFSIREINEDKSGGST</sequence>
<dbReference type="AlphaFoldDB" id="A0A6G0YLM4"/>
<dbReference type="OrthoDB" id="6818839at2759"/>
<name>A0A6G0YLM4_APHCR</name>
<protein>
    <submittedName>
        <fullName evidence="1">Putative mariner transposase</fullName>
    </submittedName>
</protein>
<dbReference type="EMBL" id="VUJU01003326">
    <property type="protein sequence ID" value="KAF0758349.1"/>
    <property type="molecule type" value="Genomic_DNA"/>
</dbReference>
<reference evidence="1 2" key="1">
    <citation type="submission" date="2019-08" db="EMBL/GenBank/DDBJ databases">
        <title>Whole genome of Aphis craccivora.</title>
        <authorList>
            <person name="Voronova N.V."/>
            <person name="Shulinski R.S."/>
            <person name="Bandarenka Y.V."/>
            <person name="Zhorov D.G."/>
            <person name="Warner D."/>
        </authorList>
    </citation>
    <scope>NUCLEOTIDE SEQUENCE [LARGE SCALE GENOMIC DNA]</scope>
    <source>
        <strain evidence="1">180601</strain>
        <tissue evidence="1">Whole Body</tissue>
    </source>
</reference>
<proteinExistence type="predicted"/>
<evidence type="ECO:0000313" key="2">
    <source>
        <dbReference type="Proteomes" id="UP000478052"/>
    </source>
</evidence>
<gene>
    <name evidence="1" type="ORF">FWK35_00011701</name>
</gene>
<dbReference type="Proteomes" id="UP000478052">
    <property type="component" value="Unassembled WGS sequence"/>
</dbReference>
<accession>A0A6G0YLM4</accession>
<organism evidence="1 2">
    <name type="scientific">Aphis craccivora</name>
    <name type="common">Cowpea aphid</name>
    <dbReference type="NCBI Taxonomy" id="307492"/>
    <lineage>
        <taxon>Eukaryota</taxon>
        <taxon>Metazoa</taxon>
        <taxon>Ecdysozoa</taxon>
        <taxon>Arthropoda</taxon>
        <taxon>Hexapoda</taxon>
        <taxon>Insecta</taxon>
        <taxon>Pterygota</taxon>
        <taxon>Neoptera</taxon>
        <taxon>Paraneoptera</taxon>
        <taxon>Hemiptera</taxon>
        <taxon>Sternorrhyncha</taxon>
        <taxon>Aphidomorpha</taxon>
        <taxon>Aphidoidea</taxon>
        <taxon>Aphididae</taxon>
        <taxon>Aphidini</taxon>
        <taxon>Aphis</taxon>
        <taxon>Aphis</taxon>
    </lineage>
</organism>
<evidence type="ECO:0000313" key="1">
    <source>
        <dbReference type="EMBL" id="KAF0758349.1"/>
    </source>
</evidence>
<keyword evidence="2" id="KW-1185">Reference proteome</keyword>
<comment type="caution">
    <text evidence="1">The sequence shown here is derived from an EMBL/GenBank/DDBJ whole genome shotgun (WGS) entry which is preliminary data.</text>
</comment>